<reference evidence="3 4" key="1">
    <citation type="journal article" date="2020" name="Nature">
        <title>Bacterial chemolithoautotrophy via manganese oxidation.</title>
        <authorList>
            <person name="Yu H."/>
            <person name="Leadbetter J.R."/>
        </authorList>
    </citation>
    <scope>NUCLEOTIDE SEQUENCE [LARGE SCALE GENOMIC DNA]</scope>
    <source>
        <strain evidence="3 4">Mn-1</strain>
    </source>
</reference>
<evidence type="ECO:0000313" key="4">
    <source>
        <dbReference type="Proteomes" id="UP000534783"/>
    </source>
</evidence>
<name>A0A7X6IAA6_9BACT</name>
<dbReference type="AlphaFoldDB" id="A0A7X6IAA6"/>
<accession>A0A7X6IAA6</accession>
<organism evidence="3 4">
    <name type="scientific">Candidatus Manganitrophus noduliformans</name>
    <dbReference type="NCBI Taxonomy" id="2606439"/>
    <lineage>
        <taxon>Bacteria</taxon>
        <taxon>Pseudomonadati</taxon>
        <taxon>Nitrospirota</taxon>
        <taxon>Nitrospiria</taxon>
        <taxon>Candidatus Troglogloeales</taxon>
        <taxon>Candidatus Manganitrophaceae</taxon>
        <taxon>Candidatus Manganitrophus</taxon>
    </lineage>
</organism>
<sequence>MTRSERKRILFVCTHNSARSQMAEGWVNFLYCDRYEAFSAGTAPSRVDPRAIQIMAEVGINLSQHRSKNLDEFQGMKFDYVVTVCDRAKGVCPSFPGGKVILHQSFDDPAPSTGAESLSDFRRIRDEIKKWLEGMFG</sequence>
<dbReference type="PANTHER" id="PTHR43428:SF1">
    <property type="entry name" value="ARSENATE REDUCTASE"/>
    <property type="match status" value="1"/>
</dbReference>
<dbReference type="CDD" id="cd16345">
    <property type="entry name" value="LMWP_ArsC"/>
    <property type="match status" value="1"/>
</dbReference>
<dbReference type="Proteomes" id="UP000534783">
    <property type="component" value="Unassembled WGS sequence"/>
</dbReference>
<dbReference type="RefSeq" id="WP_168058556.1">
    <property type="nucleotide sequence ID" value="NZ_VTOW01000001.1"/>
</dbReference>
<comment type="caution">
    <text evidence="3">The sequence shown here is derived from an EMBL/GenBank/DDBJ whole genome shotgun (WGS) entry which is preliminary data.</text>
</comment>
<dbReference type="Pfam" id="PF01451">
    <property type="entry name" value="LMWPc"/>
    <property type="match status" value="1"/>
</dbReference>
<dbReference type="SMART" id="SM00226">
    <property type="entry name" value="LMWPc"/>
    <property type="match status" value="1"/>
</dbReference>
<protein>
    <submittedName>
        <fullName evidence="3">Arsenate reductase ArsC</fullName>
    </submittedName>
</protein>
<evidence type="ECO:0000313" key="3">
    <source>
        <dbReference type="EMBL" id="NKE70296.1"/>
    </source>
</evidence>
<evidence type="ECO:0000259" key="2">
    <source>
        <dbReference type="SMART" id="SM00226"/>
    </source>
</evidence>
<dbReference type="PANTHER" id="PTHR43428">
    <property type="entry name" value="ARSENATE REDUCTASE"/>
    <property type="match status" value="1"/>
</dbReference>
<dbReference type="InterPro" id="IPR023485">
    <property type="entry name" value="Ptyr_pPase"/>
</dbReference>
<dbReference type="EMBL" id="VTOW01000001">
    <property type="protein sequence ID" value="NKE70296.1"/>
    <property type="molecule type" value="Genomic_DNA"/>
</dbReference>
<proteinExistence type="predicted"/>
<keyword evidence="4" id="KW-1185">Reference proteome</keyword>
<keyword evidence="1" id="KW-0059">Arsenical resistance</keyword>
<feature type="domain" description="Phosphotyrosine protein phosphatase I" evidence="2">
    <location>
        <begin position="7"/>
        <end position="137"/>
    </location>
</feature>
<dbReference type="Gene3D" id="3.40.50.2300">
    <property type="match status" value="1"/>
</dbReference>
<dbReference type="InterPro" id="IPR036196">
    <property type="entry name" value="Ptyr_pPase_sf"/>
</dbReference>
<dbReference type="SUPFAM" id="SSF52788">
    <property type="entry name" value="Phosphotyrosine protein phosphatases I"/>
    <property type="match status" value="1"/>
</dbReference>
<evidence type="ECO:0000256" key="1">
    <source>
        <dbReference type="ARBA" id="ARBA00022849"/>
    </source>
</evidence>
<dbReference type="GO" id="GO:0046685">
    <property type="term" value="P:response to arsenic-containing substance"/>
    <property type="evidence" value="ECO:0007669"/>
    <property type="project" value="UniProtKB-KW"/>
</dbReference>
<gene>
    <name evidence="3" type="ORF">MNODULE_05995</name>
</gene>